<dbReference type="NCBIfam" id="TIGR00199">
    <property type="entry name" value="PncC_domain"/>
    <property type="match status" value="1"/>
</dbReference>
<accession>A0ABW3W3D9</accession>
<dbReference type="Proteomes" id="UP001597229">
    <property type="component" value="Unassembled WGS sequence"/>
</dbReference>
<dbReference type="EMBL" id="JBHTLX010000020">
    <property type="protein sequence ID" value="MFD1249005.1"/>
    <property type="molecule type" value="Genomic_DNA"/>
</dbReference>
<comment type="caution">
    <text evidence="2">The sequence shown here is derived from an EMBL/GenBank/DDBJ whole genome shotgun (WGS) entry which is preliminary data.</text>
</comment>
<name>A0ABW3W3D9_9ACTN</name>
<sequence>MAHDSMTVVGSPAEALVHLLRSREASVAVAESLTGGQLAARVTNVPGSSAVFAGGVVSYQTQVKVDVLGVPQDVVDGDGVVSAACACAMAEGVRRLLGTTYALSTTGVAGPDEQEGKPVGTVYVGLAGPDDARAVALELSGDRAAIQSATVDAALAELTAVLSPQSR</sequence>
<evidence type="ECO:0000313" key="3">
    <source>
        <dbReference type="Proteomes" id="UP001597229"/>
    </source>
</evidence>
<dbReference type="Pfam" id="PF02464">
    <property type="entry name" value="CinA"/>
    <property type="match status" value="1"/>
</dbReference>
<dbReference type="Gene3D" id="3.90.950.20">
    <property type="entry name" value="CinA-like"/>
    <property type="match status" value="1"/>
</dbReference>
<protein>
    <submittedName>
        <fullName evidence="2">CinA family protein</fullName>
    </submittedName>
</protein>
<organism evidence="2 3">
    <name type="scientific">Nocardioides ginsengisoli</name>
    <dbReference type="NCBI Taxonomy" id="363868"/>
    <lineage>
        <taxon>Bacteria</taxon>
        <taxon>Bacillati</taxon>
        <taxon>Actinomycetota</taxon>
        <taxon>Actinomycetes</taxon>
        <taxon>Propionibacteriales</taxon>
        <taxon>Nocardioidaceae</taxon>
        <taxon>Nocardioides</taxon>
    </lineage>
</organism>
<feature type="domain" description="CinA C-terminal" evidence="1">
    <location>
        <begin position="13"/>
        <end position="161"/>
    </location>
</feature>
<keyword evidence="3" id="KW-1185">Reference proteome</keyword>
<evidence type="ECO:0000259" key="1">
    <source>
        <dbReference type="Pfam" id="PF02464"/>
    </source>
</evidence>
<dbReference type="RefSeq" id="WP_367921983.1">
    <property type="nucleotide sequence ID" value="NZ_BAABAC010000049.1"/>
</dbReference>
<reference evidence="3" key="1">
    <citation type="journal article" date="2019" name="Int. J. Syst. Evol. Microbiol.">
        <title>The Global Catalogue of Microorganisms (GCM) 10K type strain sequencing project: providing services to taxonomists for standard genome sequencing and annotation.</title>
        <authorList>
            <consortium name="The Broad Institute Genomics Platform"/>
            <consortium name="The Broad Institute Genome Sequencing Center for Infectious Disease"/>
            <person name="Wu L."/>
            <person name="Ma J."/>
        </authorList>
    </citation>
    <scope>NUCLEOTIDE SEQUENCE [LARGE SCALE GENOMIC DNA]</scope>
    <source>
        <strain evidence="3">CCUG 52478</strain>
    </source>
</reference>
<dbReference type="SUPFAM" id="SSF142433">
    <property type="entry name" value="CinA-like"/>
    <property type="match status" value="1"/>
</dbReference>
<dbReference type="InterPro" id="IPR008136">
    <property type="entry name" value="CinA_C"/>
</dbReference>
<dbReference type="InterPro" id="IPR036653">
    <property type="entry name" value="CinA-like_C"/>
</dbReference>
<proteinExistence type="predicted"/>
<evidence type="ECO:0000313" key="2">
    <source>
        <dbReference type="EMBL" id="MFD1249005.1"/>
    </source>
</evidence>
<gene>
    <name evidence="2" type="ORF">ACFQ3F_14485</name>
</gene>